<evidence type="ECO:0000256" key="10">
    <source>
        <dbReference type="ARBA" id="ARBA00022786"/>
    </source>
</evidence>
<sequence>MASSVDDWDARRCWVCFATEEDEPWSQWVRPCRCRGTTKWVHQICLQRWIDEKQAGSSTTKVSCPQCNAEYVIVFPPLGLLLQTVEFLDKLIHKFCPIAAAGVVVGSLYWSAVTYGAVTVMQVLGHKEGLEVMEKADPLFLFVGLPTIPLALILGKMVRWEDHVLRLWRRHVSKMSFLSYILPRLTADFATRTPAEPTPLSDPVSLTRLLCGALILPTISTLIGKVCFGFVHSSLHRALLGGISFVAVKGVVRIYYKQQQYVRQAQRIVKNYGGEENIVT</sequence>
<dbReference type="GO" id="GO:0008270">
    <property type="term" value="F:zinc ion binding"/>
    <property type="evidence" value="ECO:0007669"/>
    <property type="project" value="UniProtKB-KW"/>
</dbReference>
<keyword evidence="13 20" id="KW-1133">Transmembrane helix</keyword>
<dbReference type="InterPro" id="IPR013083">
    <property type="entry name" value="Znf_RING/FYVE/PHD"/>
</dbReference>
<comment type="caution">
    <text evidence="22">The sequence shown here is derived from an EMBL/GenBank/DDBJ whole genome shotgun (WGS) entry which is preliminary data.</text>
</comment>
<feature type="transmembrane region" description="Helical" evidence="20">
    <location>
        <begin position="98"/>
        <end position="118"/>
    </location>
</feature>
<keyword evidence="22" id="KW-0012">Acyltransferase</keyword>
<evidence type="ECO:0000256" key="16">
    <source>
        <dbReference type="ARBA" id="ARBA00040151"/>
    </source>
</evidence>
<evidence type="ECO:0000256" key="8">
    <source>
        <dbReference type="ARBA" id="ARBA00022723"/>
    </source>
</evidence>
<keyword evidence="10" id="KW-0833">Ubl conjugation pathway</keyword>
<reference evidence="22" key="1">
    <citation type="submission" date="2023-01" db="EMBL/GenBank/DDBJ databases">
        <title>Genome assembly of the deep-sea coral Lophelia pertusa.</title>
        <authorList>
            <person name="Herrera S."/>
            <person name="Cordes E."/>
        </authorList>
    </citation>
    <scope>NUCLEOTIDE SEQUENCE</scope>
    <source>
        <strain evidence="22">USNM1676648</strain>
        <tissue evidence="22">Polyp</tissue>
    </source>
</reference>
<evidence type="ECO:0000256" key="20">
    <source>
        <dbReference type="SAM" id="Phobius"/>
    </source>
</evidence>
<keyword evidence="15 20" id="KW-0472">Membrane</keyword>
<proteinExistence type="predicted"/>
<evidence type="ECO:0000256" key="3">
    <source>
        <dbReference type="ARBA" id="ARBA00004294"/>
    </source>
</evidence>
<protein>
    <recommendedName>
        <fullName evidence="16">E3 ubiquitin-protein ligase MARCHF5</fullName>
        <ecNumber evidence="5">2.3.2.27</ecNumber>
    </recommendedName>
    <alternativeName>
        <fullName evidence="18">Membrane-associated RING finger protein 5</fullName>
    </alternativeName>
    <alternativeName>
        <fullName evidence="17">Membrane-associated RING-CH protein V</fullName>
    </alternativeName>
    <alternativeName>
        <fullName evidence="19">RING-type E3 ubiquitin transferase MARCHF5</fullName>
    </alternativeName>
</protein>
<dbReference type="Gene3D" id="3.30.40.10">
    <property type="entry name" value="Zinc/RING finger domain, C3HC4 (zinc finger)"/>
    <property type="match status" value="1"/>
</dbReference>
<feature type="transmembrane region" description="Helical" evidence="20">
    <location>
        <begin position="138"/>
        <end position="158"/>
    </location>
</feature>
<dbReference type="EC" id="2.3.2.27" evidence="5"/>
<dbReference type="EMBL" id="MU825412">
    <property type="protein sequence ID" value="KAJ7390715.1"/>
    <property type="molecule type" value="Genomic_DNA"/>
</dbReference>
<dbReference type="Proteomes" id="UP001163046">
    <property type="component" value="Unassembled WGS sequence"/>
</dbReference>
<evidence type="ECO:0000256" key="19">
    <source>
        <dbReference type="ARBA" id="ARBA00043231"/>
    </source>
</evidence>
<dbReference type="GO" id="GO:0005741">
    <property type="term" value="C:mitochondrial outer membrane"/>
    <property type="evidence" value="ECO:0007669"/>
    <property type="project" value="UniProtKB-SubCell"/>
</dbReference>
<evidence type="ECO:0000313" key="22">
    <source>
        <dbReference type="EMBL" id="KAJ7390715.1"/>
    </source>
</evidence>
<comment type="subcellular location">
    <subcellularLocation>
        <location evidence="2">Mitochondrion membrane</location>
        <topology evidence="2">Multi-pass membrane protein</topology>
    </subcellularLocation>
    <subcellularLocation>
        <location evidence="3">Mitochondrion outer membrane</location>
    </subcellularLocation>
</comment>
<organism evidence="22 23">
    <name type="scientific">Desmophyllum pertusum</name>
    <dbReference type="NCBI Taxonomy" id="174260"/>
    <lineage>
        <taxon>Eukaryota</taxon>
        <taxon>Metazoa</taxon>
        <taxon>Cnidaria</taxon>
        <taxon>Anthozoa</taxon>
        <taxon>Hexacorallia</taxon>
        <taxon>Scleractinia</taxon>
        <taxon>Caryophylliina</taxon>
        <taxon>Caryophylliidae</taxon>
        <taxon>Desmophyllum</taxon>
    </lineage>
</organism>
<dbReference type="FunFam" id="3.30.40.10:FF:000262">
    <property type="entry name" value="E3 ubiquitin-protein ligase MARCH5"/>
    <property type="match status" value="1"/>
</dbReference>
<evidence type="ECO:0000256" key="18">
    <source>
        <dbReference type="ARBA" id="ARBA00043185"/>
    </source>
</evidence>
<dbReference type="SMART" id="SM00744">
    <property type="entry name" value="RINGv"/>
    <property type="match status" value="1"/>
</dbReference>
<keyword evidence="6 22" id="KW-0808">Transferase</keyword>
<evidence type="ECO:0000256" key="1">
    <source>
        <dbReference type="ARBA" id="ARBA00000900"/>
    </source>
</evidence>
<comment type="catalytic activity">
    <reaction evidence="1">
        <text>S-ubiquitinyl-[E2 ubiquitin-conjugating enzyme]-L-cysteine + [acceptor protein]-L-lysine = [E2 ubiquitin-conjugating enzyme]-L-cysteine + N(6)-ubiquitinyl-[acceptor protein]-L-lysine.</text>
        <dbReference type="EC" id="2.3.2.27"/>
    </reaction>
</comment>
<keyword evidence="23" id="KW-1185">Reference proteome</keyword>
<evidence type="ECO:0000256" key="2">
    <source>
        <dbReference type="ARBA" id="ARBA00004225"/>
    </source>
</evidence>
<evidence type="ECO:0000256" key="15">
    <source>
        <dbReference type="ARBA" id="ARBA00023136"/>
    </source>
</evidence>
<evidence type="ECO:0000259" key="21">
    <source>
        <dbReference type="PROSITE" id="PS51292"/>
    </source>
</evidence>
<feature type="transmembrane region" description="Helical" evidence="20">
    <location>
        <begin position="209"/>
        <end position="232"/>
    </location>
</feature>
<gene>
    <name evidence="22" type="primary">MARCH5</name>
    <name evidence="22" type="ORF">OS493_022795</name>
</gene>
<evidence type="ECO:0000313" key="23">
    <source>
        <dbReference type="Proteomes" id="UP001163046"/>
    </source>
</evidence>
<feature type="domain" description="RING-CH-type" evidence="21">
    <location>
        <begin position="5"/>
        <end position="74"/>
    </location>
</feature>
<evidence type="ECO:0000256" key="4">
    <source>
        <dbReference type="ARBA" id="ARBA00004906"/>
    </source>
</evidence>
<dbReference type="Pfam" id="PF12906">
    <property type="entry name" value="RINGv"/>
    <property type="match status" value="1"/>
</dbReference>
<evidence type="ECO:0000256" key="14">
    <source>
        <dbReference type="ARBA" id="ARBA00023128"/>
    </source>
</evidence>
<keyword evidence="9" id="KW-0863">Zinc-finger</keyword>
<dbReference type="PROSITE" id="PS51292">
    <property type="entry name" value="ZF_RING_CH"/>
    <property type="match status" value="1"/>
</dbReference>
<evidence type="ECO:0000256" key="9">
    <source>
        <dbReference type="ARBA" id="ARBA00022771"/>
    </source>
</evidence>
<name>A0A9X0A0F0_9CNID</name>
<dbReference type="InterPro" id="IPR011016">
    <property type="entry name" value="Znf_RING-CH"/>
</dbReference>
<dbReference type="SUPFAM" id="SSF57850">
    <property type="entry name" value="RING/U-box"/>
    <property type="match status" value="1"/>
</dbReference>
<keyword evidence="12" id="KW-0862">Zinc</keyword>
<dbReference type="PANTHER" id="PTHR46283">
    <property type="entry name" value="E3 UBIQUITIN-PROTEIN LIGASE MARCH5"/>
    <property type="match status" value="1"/>
</dbReference>
<dbReference type="OrthoDB" id="5817083at2759"/>
<keyword evidence="11" id="KW-1000">Mitochondrion outer membrane</keyword>
<keyword evidence="8" id="KW-0479">Metal-binding</keyword>
<feature type="transmembrane region" description="Helical" evidence="20">
    <location>
        <begin position="238"/>
        <end position="256"/>
    </location>
</feature>
<evidence type="ECO:0000256" key="7">
    <source>
        <dbReference type="ARBA" id="ARBA00022692"/>
    </source>
</evidence>
<evidence type="ECO:0000256" key="13">
    <source>
        <dbReference type="ARBA" id="ARBA00022989"/>
    </source>
</evidence>
<dbReference type="GO" id="GO:0061630">
    <property type="term" value="F:ubiquitin protein ligase activity"/>
    <property type="evidence" value="ECO:0007669"/>
    <property type="project" value="UniProtKB-EC"/>
</dbReference>
<accession>A0A9X0A0F0</accession>
<dbReference type="AlphaFoldDB" id="A0A9X0A0F0"/>
<comment type="pathway">
    <text evidence="4">Protein modification; protein ubiquitination.</text>
</comment>
<evidence type="ECO:0000256" key="5">
    <source>
        <dbReference type="ARBA" id="ARBA00012483"/>
    </source>
</evidence>
<dbReference type="CDD" id="cd16701">
    <property type="entry name" value="RING_CH-C4HC3_MARCH5"/>
    <property type="match status" value="1"/>
</dbReference>
<keyword evidence="7 20" id="KW-0812">Transmembrane</keyword>
<evidence type="ECO:0000256" key="12">
    <source>
        <dbReference type="ARBA" id="ARBA00022833"/>
    </source>
</evidence>
<evidence type="ECO:0000256" key="11">
    <source>
        <dbReference type="ARBA" id="ARBA00022787"/>
    </source>
</evidence>
<keyword evidence="14" id="KW-0496">Mitochondrion</keyword>
<evidence type="ECO:0000256" key="17">
    <source>
        <dbReference type="ARBA" id="ARBA00043044"/>
    </source>
</evidence>
<evidence type="ECO:0000256" key="6">
    <source>
        <dbReference type="ARBA" id="ARBA00022679"/>
    </source>
</evidence>